<dbReference type="STRING" id="3218.A0A2K1J7M5"/>
<dbReference type="InterPro" id="IPR002816">
    <property type="entry name" value="TraB/PrgY/GumN_fam"/>
</dbReference>
<keyword evidence="2" id="KW-0812">Transmembrane</keyword>
<reference evidence="4" key="3">
    <citation type="submission" date="2020-12" db="UniProtKB">
        <authorList>
            <consortium name="EnsemblPlants"/>
        </authorList>
    </citation>
    <scope>IDENTIFICATION</scope>
</reference>
<evidence type="ECO:0000313" key="3">
    <source>
        <dbReference type="EMBL" id="PNR37545.1"/>
    </source>
</evidence>
<feature type="compositionally biased region" description="Basic and acidic residues" evidence="1">
    <location>
        <begin position="91"/>
        <end position="103"/>
    </location>
</feature>
<protein>
    <recommendedName>
        <fullName evidence="6">TraB family protein</fullName>
    </recommendedName>
</protein>
<dbReference type="Proteomes" id="UP000006727">
    <property type="component" value="Chromosome 16"/>
</dbReference>
<evidence type="ECO:0000256" key="2">
    <source>
        <dbReference type="SAM" id="Phobius"/>
    </source>
</evidence>
<keyword evidence="5" id="KW-1185">Reference proteome</keyword>
<dbReference type="EnsemblPlants" id="Pp3c16_8270V3.1">
    <property type="protein sequence ID" value="Pp3c16_8270V3.1"/>
    <property type="gene ID" value="Pp3c16_8270"/>
</dbReference>
<dbReference type="GeneID" id="112293366"/>
<dbReference type="PANTHER" id="PTHR21530:SF7">
    <property type="entry name" value="TRAB DOMAIN-CONTAINING PROTEIN"/>
    <property type="match status" value="1"/>
</dbReference>
<organism evidence="3">
    <name type="scientific">Physcomitrium patens</name>
    <name type="common">Spreading-leaved earth moss</name>
    <name type="synonym">Physcomitrella patens</name>
    <dbReference type="NCBI Taxonomy" id="3218"/>
    <lineage>
        <taxon>Eukaryota</taxon>
        <taxon>Viridiplantae</taxon>
        <taxon>Streptophyta</taxon>
        <taxon>Embryophyta</taxon>
        <taxon>Bryophyta</taxon>
        <taxon>Bryophytina</taxon>
        <taxon>Bryopsida</taxon>
        <taxon>Funariidae</taxon>
        <taxon>Funariales</taxon>
        <taxon>Funariaceae</taxon>
        <taxon>Physcomitrium</taxon>
    </lineage>
</organism>
<evidence type="ECO:0000256" key="1">
    <source>
        <dbReference type="SAM" id="MobiDB-lite"/>
    </source>
</evidence>
<reference evidence="3 5" key="2">
    <citation type="journal article" date="2018" name="Plant J.">
        <title>The Physcomitrella patens chromosome-scale assembly reveals moss genome structure and evolution.</title>
        <authorList>
            <person name="Lang D."/>
            <person name="Ullrich K.K."/>
            <person name="Murat F."/>
            <person name="Fuchs J."/>
            <person name="Jenkins J."/>
            <person name="Haas F.B."/>
            <person name="Piednoel M."/>
            <person name="Gundlach H."/>
            <person name="Van Bel M."/>
            <person name="Meyberg R."/>
            <person name="Vives C."/>
            <person name="Morata J."/>
            <person name="Symeonidi A."/>
            <person name="Hiss M."/>
            <person name="Muchero W."/>
            <person name="Kamisugi Y."/>
            <person name="Saleh O."/>
            <person name="Blanc G."/>
            <person name="Decker E.L."/>
            <person name="van Gessel N."/>
            <person name="Grimwood J."/>
            <person name="Hayes R.D."/>
            <person name="Graham S.W."/>
            <person name="Gunter L.E."/>
            <person name="McDaniel S.F."/>
            <person name="Hoernstein S.N.W."/>
            <person name="Larsson A."/>
            <person name="Li F.W."/>
            <person name="Perroud P.F."/>
            <person name="Phillips J."/>
            <person name="Ranjan P."/>
            <person name="Rokshar D.S."/>
            <person name="Rothfels C.J."/>
            <person name="Schneider L."/>
            <person name="Shu S."/>
            <person name="Stevenson D.W."/>
            <person name="Thummler F."/>
            <person name="Tillich M."/>
            <person name="Villarreal Aguilar J.C."/>
            <person name="Widiez T."/>
            <person name="Wong G.K."/>
            <person name="Wymore A."/>
            <person name="Zhang Y."/>
            <person name="Zimmer A.D."/>
            <person name="Quatrano R.S."/>
            <person name="Mayer K.F.X."/>
            <person name="Goodstein D."/>
            <person name="Casacuberta J.M."/>
            <person name="Vandepoele K."/>
            <person name="Reski R."/>
            <person name="Cuming A.C."/>
            <person name="Tuskan G.A."/>
            <person name="Maumus F."/>
            <person name="Salse J."/>
            <person name="Schmutz J."/>
            <person name="Rensing S.A."/>
        </authorList>
    </citation>
    <scope>NUCLEOTIDE SEQUENCE [LARGE SCALE GENOMIC DNA]</scope>
    <source>
        <strain evidence="4 5">cv. Gransden 2004</strain>
    </source>
</reference>
<dbReference type="EMBL" id="ABEU02000016">
    <property type="protein sequence ID" value="PNR37545.1"/>
    <property type="molecule type" value="Genomic_DNA"/>
</dbReference>
<keyword evidence="2" id="KW-1133">Transmembrane helix</keyword>
<evidence type="ECO:0000313" key="4">
    <source>
        <dbReference type="EnsemblPlants" id="Pp3c16_8270V3.1"/>
    </source>
</evidence>
<dbReference type="InterPro" id="IPR046345">
    <property type="entry name" value="TraB_PrgY-like"/>
</dbReference>
<name>A0A2K1J7M5_PHYPA</name>
<dbReference type="RefSeq" id="XP_024398449.1">
    <property type="nucleotide sequence ID" value="XM_024542681.2"/>
</dbReference>
<feature type="region of interest" description="Disordered" evidence="1">
    <location>
        <begin position="39"/>
        <end position="103"/>
    </location>
</feature>
<feature type="compositionally biased region" description="Polar residues" evidence="1">
    <location>
        <begin position="342"/>
        <end position="358"/>
    </location>
</feature>
<dbReference type="Gramene" id="Pp3c16_8270V3.1">
    <property type="protein sequence ID" value="Pp3c16_8270V3.1"/>
    <property type="gene ID" value="Pp3c16_8270"/>
</dbReference>
<dbReference type="Gramene" id="Pp3c16_8270V3.2">
    <property type="protein sequence ID" value="Pp3c16_8270V3.2"/>
    <property type="gene ID" value="Pp3c16_8270"/>
</dbReference>
<evidence type="ECO:0008006" key="6">
    <source>
        <dbReference type="Google" id="ProtNLM"/>
    </source>
</evidence>
<sequence length="685" mass="74752">MSFESGDIDELGNHVVEDTSSDLNLPNISVDLSENEFPSKLANATEHLEIGEPEEHRTEFSPDTASADLSRTDSLTDDTDAASSSTLASEAPERLETPRTEEHVKKFVAEVTKTIVSLCNEDSNARSPSDTVTIPERLQSDEVVEAKGLTYAEIVSADPVLPDSSVYTLDAERLNSEGCDEAEGRTYAEVASAERAVPDSMTNINDGERLDADEGEKKKCRTYAEVSKENPILRDSFTDSAGAVSLSDVAASTESDETRCSEEASREGVAVEVLELGAGVGDGTQKAMREGGELEEHIHDKGLEGVREEVSKEGDHVEELVLGSGVKDASKGSSSPHEEGIQSATDTVQGTSTNASENNKPRPKSVFHNIAENEAREEPHLDKTAISSTLQGEAEYLPNLKQLPAETGKNVLQLKAESSANDGVCLVYVIGTAHVSKASCEEVQALIRHVKPDVVFLELCSSRTNILLPRKNKVPTVSGMLESYKKKEMNVFGLLYSWFLAKVGEKLEVLPGTEFRVAYEEAVRCGASVTLGDRPVQITLKRTWGSMSLWLKTKFLFSVLTATFNMPSAEEFHALLEKMDESDELTLMVQELSKTFPTLLQTLVNERDLYMVANLRNVAQCRSSVVAVVGRGHLSGMSKHWEEDINVEELLTLPSKKPARRLWLWSTVALGVGGVAVGIHVLRRR</sequence>
<gene>
    <name evidence="4" type="primary">LOC112293366</name>
    <name evidence="3" type="ORF">PHYPA_020654</name>
</gene>
<feature type="compositionally biased region" description="Acidic residues" evidence="1">
    <location>
        <begin position="1"/>
        <end position="10"/>
    </location>
</feature>
<dbReference type="OrthoDB" id="48306at2759"/>
<keyword evidence="2" id="KW-0472">Membrane</keyword>
<dbReference type="Pfam" id="PF01963">
    <property type="entry name" value="TraB_PrgY_gumN"/>
    <property type="match status" value="1"/>
</dbReference>
<dbReference type="AlphaFoldDB" id="A0A2K1J7M5"/>
<feature type="region of interest" description="Disordered" evidence="1">
    <location>
        <begin position="1"/>
        <end position="27"/>
    </location>
</feature>
<accession>A0A2K1J7M5</accession>
<evidence type="ECO:0000313" key="5">
    <source>
        <dbReference type="Proteomes" id="UP000006727"/>
    </source>
</evidence>
<dbReference type="PaxDb" id="3218-PP1S194_167V6.1"/>
<dbReference type="EnsemblPlants" id="Pp3c16_8270V3.2">
    <property type="protein sequence ID" value="Pp3c16_8270V3.2"/>
    <property type="gene ID" value="Pp3c16_8270"/>
</dbReference>
<dbReference type="PANTHER" id="PTHR21530">
    <property type="entry name" value="PHEROMONE SHUTDOWN PROTEIN"/>
    <property type="match status" value="1"/>
</dbReference>
<reference evidence="3 5" key="1">
    <citation type="journal article" date="2008" name="Science">
        <title>The Physcomitrella genome reveals evolutionary insights into the conquest of land by plants.</title>
        <authorList>
            <person name="Rensing S."/>
            <person name="Lang D."/>
            <person name="Zimmer A."/>
            <person name="Terry A."/>
            <person name="Salamov A."/>
            <person name="Shapiro H."/>
            <person name="Nishiyama T."/>
            <person name="Perroud P.-F."/>
            <person name="Lindquist E."/>
            <person name="Kamisugi Y."/>
            <person name="Tanahashi T."/>
            <person name="Sakakibara K."/>
            <person name="Fujita T."/>
            <person name="Oishi K."/>
            <person name="Shin-I T."/>
            <person name="Kuroki Y."/>
            <person name="Toyoda A."/>
            <person name="Suzuki Y."/>
            <person name="Hashimoto A."/>
            <person name="Yamaguchi K."/>
            <person name="Sugano A."/>
            <person name="Kohara Y."/>
            <person name="Fujiyama A."/>
            <person name="Anterola A."/>
            <person name="Aoki S."/>
            <person name="Ashton N."/>
            <person name="Barbazuk W.B."/>
            <person name="Barker E."/>
            <person name="Bennetzen J."/>
            <person name="Bezanilla M."/>
            <person name="Blankenship R."/>
            <person name="Cho S.H."/>
            <person name="Dutcher S."/>
            <person name="Estelle M."/>
            <person name="Fawcett J.A."/>
            <person name="Gundlach H."/>
            <person name="Hanada K."/>
            <person name="Heyl A."/>
            <person name="Hicks K.A."/>
            <person name="Hugh J."/>
            <person name="Lohr M."/>
            <person name="Mayer K."/>
            <person name="Melkozernov A."/>
            <person name="Murata T."/>
            <person name="Nelson D."/>
            <person name="Pils B."/>
            <person name="Prigge M."/>
            <person name="Reiss B."/>
            <person name="Renner T."/>
            <person name="Rombauts S."/>
            <person name="Rushton P."/>
            <person name="Sanderfoot A."/>
            <person name="Schween G."/>
            <person name="Shiu S.-H."/>
            <person name="Stueber K."/>
            <person name="Theodoulou F.L."/>
            <person name="Tu H."/>
            <person name="Van de Peer Y."/>
            <person name="Verrier P.J."/>
            <person name="Waters E."/>
            <person name="Wood A."/>
            <person name="Yang L."/>
            <person name="Cove D."/>
            <person name="Cuming A."/>
            <person name="Hasebe M."/>
            <person name="Lucas S."/>
            <person name="Mishler D.B."/>
            <person name="Reski R."/>
            <person name="Grigoriev I."/>
            <person name="Quatrano R.S."/>
            <person name="Boore J.L."/>
        </authorList>
    </citation>
    <scope>NUCLEOTIDE SEQUENCE [LARGE SCALE GENOMIC DNA]</scope>
    <source>
        <strain evidence="4 5">cv. Gransden 2004</strain>
    </source>
</reference>
<feature type="region of interest" description="Disordered" evidence="1">
    <location>
        <begin position="323"/>
        <end position="364"/>
    </location>
</feature>
<feature type="transmembrane region" description="Helical" evidence="2">
    <location>
        <begin position="662"/>
        <end position="682"/>
    </location>
</feature>
<proteinExistence type="predicted"/>
<dbReference type="CDD" id="cd14726">
    <property type="entry name" value="TraB_PrgY-like"/>
    <property type="match status" value="1"/>
</dbReference>
<feature type="compositionally biased region" description="Basic and acidic residues" evidence="1">
    <location>
        <begin position="46"/>
        <end position="60"/>
    </location>
</feature>